<gene>
    <name evidence="1" type="ORF">T4B_8538</name>
    <name evidence="2" type="ORF">T4C_13815</name>
</gene>
<sequence length="77" mass="8452">MYIPKRQSIICHSLLPKILKKNDKLPVVPAANSVISVPAYRLSYAPLTRSGSSTPLLKYSESSPELALRTTTLLNKA</sequence>
<evidence type="ECO:0000313" key="4">
    <source>
        <dbReference type="Proteomes" id="UP000054826"/>
    </source>
</evidence>
<dbReference type="EMBL" id="JYDV01000159">
    <property type="protein sequence ID" value="KRZ28013.1"/>
    <property type="molecule type" value="Genomic_DNA"/>
</dbReference>
<dbReference type="Proteomes" id="UP000054805">
    <property type="component" value="Unassembled WGS sequence"/>
</dbReference>
<evidence type="ECO:0000313" key="2">
    <source>
        <dbReference type="EMBL" id="KRZ28013.1"/>
    </source>
</evidence>
<comment type="caution">
    <text evidence="1">The sequence shown here is derived from an EMBL/GenBank/DDBJ whole genome shotgun (WGS) entry which is preliminary data.</text>
</comment>
<dbReference type="AlphaFoldDB" id="A0A0V1IEM3"/>
<reference evidence="3 4" key="1">
    <citation type="submission" date="2015-01" db="EMBL/GenBank/DDBJ databases">
        <title>Evolution of Trichinella species and genotypes.</title>
        <authorList>
            <person name="Korhonen P.K."/>
            <person name="Edoardo P."/>
            <person name="Giuseppe L.R."/>
            <person name="Gasser R.B."/>
        </authorList>
    </citation>
    <scope>NUCLEOTIDE SEQUENCE [LARGE SCALE GENOMIC DNA]</scope>
    <source>
        <strain evidence="2">ISS176</strain>
        <strain evidence="1">ISS588</strain>
    </source>
</reference>
<accession>A0A0V1IEM3</accession>
<proteinExistence type="predicted"/>
<evidence type="ECO:0000313" key="3">
    <source>
        <dbReference type="Proteomes" id="UP000054805"/>
    </source>
</evidence>
<protein>
    <submittedName>
        <fullName evidence="1">Uncharacterized protein</fullName>
    </submittedName>
</protein>
<dbReference type="EMBL" id="JYDS01000221">
    <property type="protein sequence ID" value="KRZ20980.1"/>
    <property type="molecule type" value="Genomic_DNA"/>
</dbReference>
<name>A0A0V1IEM3_TRIPS</name>
<keyword evidence="3" id="KW-1185">Reference proteome</keyword>
<dbReference type="Proteomes" id="UP000054826">
    <property type="component" value="Unassembled WGS sequence"/>
</dbReference>
<organism evidence="1 3">
    <name type="scientific">Trichinella pseudospiralis</name>
    <name type="common">Parasitic roundworm</name>
    <dbReference type="NCBI Taxonomy" id="6337"/>
    <lineage>
        <taxon>Eukaryota</taxon>
        <taxon>Metazoa</taxon>
        <taxon>Ecdysozoa</taxon>
        <taxon>Nematoda</taxon>
        <taxon>Enoplea</taxon>
        <taxon>Dorylaimia</taxon>
        <taxon>Trichinellida</taxon>
        <taxon>Trichinellidae</taxon>
        <taxon>Trichinella</taxon>
    </lineage>
</organism>
<evidence type="ECO:0000313" key="1">
    <source>
        <dbReference type="EMBL" id="KRZ20980.1"/>
    </source>
</evidence>